<dbReference type="SMR" id="A0A482XRN8"/>
<proteinExistence type="predicted"/>
<evidence type="ECO:0000256" key="2">
    <source>
        <dbReference type="ARBA" id="ARBA00022741"/>
    </source>
</evidence>
<dbReference type="InParanoid" id="A0A482XRN8"/>
<evidence type="ECO:0008006" key="6">
    <source>
        <dbReference type="Google" id="ProtNLM"/>
    </source>
</evidence>
<dbReference type="SUPFAM" id="SSF52540">
    <property type="entry name" value="P-loop containing nucleoside triphosphate hydrolases"/>
    <property type="match status" value="1"/>
</dbReference>
<dbReference type="Pfam" id="PF00406">
    <property type="entry name" value="ADK"/>
    <property type="match status" value="1"/>
</dbReference>
<dbReference type="STRING" id="195883.A0A482XRN8"/>
<keyword evidence="2" id="KW-0547">Nucleotide-binding</keyword>
<keyword evidence="1" id="KW-0808">Transferase</keyword>
<comment type="caution">
    <text evidence="4">The sequence shown here is derived from an EMBL/GenBank/DDBJ whole genome shotgun (WGS) entry which is preliminary data.</text>
</comment>
<dbReference type="Proteomes" id="UP000291343">
    <property type="component" value="Unassembled WGS sequence"/>
</dbReference>
<sequence length="498" mass="57660">MDASKRPLKIHVKFIPYLEKHNIFNLFHDLATSIIIEKPIDILQFMRNEILQFEKRAFRPRQIMFIAPPHLAIQNMADQLFLTCKLKSINYADVNEFGTTQGTAENKRISPKKLAEATLNYIKKNKTELNDGWIMVGFPNTKEEGIALQRLGIIPTHTFQITHDPSEYDEKDFWNQNLCGDWSYEGFSKMMKDYKRRALGLRQVYQSTLKTIVVRGRTLAELKKNILSSLLKFDYGGIPFAPRVVLLGIRGSRRRTLARMMSERLQLVHIHFWDLMEQAKQWKNSVGNAIKESLDLFQGINMNAALDVLEKRLLCDDCLQRGWVLTGFPNDECDFRSLDSLSTPPNKIIFLEIPSEICYKRLKDRCINMYTGEVLSKAKIADDAVIKNQTTTHPHDAENVISQEQKAYLTEYHSLVEYKMEQAMFVNAQGSLFEVYERIENLIVHQTETIKPKFDTLKSLSLQVHGSQTTQNLSFTSSTQYEDSDEIEKLWYVDAQIP</sequence>
<dbReference type="CDD" id="cd22979">
    <property type="entry name" value="DD_AK8"/>
    <property type="match status" value="1"/>
</dbReference>
<protein>
    <recommendedName>
        <fullName evidence="6">Adenylate kinase 8</fullName>
    </recommendedName>
</protein>
<keyword evidence="5" id="KW-1185">Reference proteome</keyword>
<organism evidence="4 5">
    <name type="scientific">Laodelphax striatellus</name>
    <name type="common">Small brown planthopper</name>
    <name type="synonym">Delphax striatella</name>
    <dbReference type="NCBI Taxonomy" id="195883"/>
    <lineage>
        <taxon>Eukaryota</taxon>
        <taxon>Metazoa</taxon>
        <taxon>Ecdysozoa</taxon>
        <taxon>Arthropoda</taxon>
        <taxon>Hexapoda</taxon>
        <taxon>Insecta</taxon>
        <taxon>Pterygota</taxon>
        <taxon>Neoptera</taxon>
        <taxon>Paraneoptera</taxon>
        <taxon>Hemiptera</taxon>
        <taxon>Auchenorrhyncha</taxon>
        <taxon>Fulgoroidea</taxon>
        <taxon>Delphacidae</taxon>
        <taxon>Criomorphinae</taxon>
        <taxon>Laodelphax</taxon>
    </lineage>
</organism>
<evidence type="ECO:0000313" key="4">
    <source>
        <dbReference type="EMBL" id="RZF48160.1"/>
    </source>
</evidence>
<dbReference type="AlphaFoldDB" id="A0A482XRN8"/>
<evidence type="ECO:0000313" key="5">
    <source>
        <dbReference type="Proteomes" id="UP000291343"/>
    </source>
</evidence>
<dbReference type="Gene3D" id="3.40.50.300">
    <property type="entry name" value="P-loop containing nucleotide triphosphate hydrolases"/>
    <property type="match status" value="1"/>
</dbReference>
<keyword evidence="3" id="KW-0418">Kinase</keyword>
<gene>
    <name evidence="4" type="ORF">LSTR_LSTR009849</name>
</gene>
<evidence type="ECO:0000256" key="1">
    <source>
        <dbReference type="ARBA" id="ARBA00022679"/>
    </source>
</evidence>
<dbReference type="GO" id="GO:0019205">
    <property type="term" value="F:nucleobase-containing compound kinase activity"/>
    <property type="evidence" value="ECO:0007669"/>
    <property type="project" value="InterPro"/>
</dbReference>
<dbReference type="OrthoDB" id="522106at2759"/>
<dbReference type="InterPro" id="IPR000850">
    <property type="entry name" value="Adenylat/UMP-CMP_kin"/>
</dbReference>
<dbReference type="PANTHER" id="PTHR23359">
    <property type="entry name" value="NUCLEOTIDE KINASE"/>
    <property type="match status" value="1"/>
</dbReference>
<dbReference type="InterPro" id="IPR027417">
    <property type="entry name" value="P-loop_NTPase"/>
</dbReference>
<accession>A0A482XRN8</accession>
<dbReference type="GO" id="GO:0005524">
    <property type="term" value="F:ATP binding"/>
    <property type="evidence" value="ECO:0007669"/>
    <property type="project" value="InterPro"/>
</dbReference>
<dbReference type="GO" id="GO:0006139">
    <property type="term" value="P:nucleobase-containing compound metabolic process"/>
    <property type="evidence" value="ECO:0007669"/>
    <property type="project" value="InterPro"/>
</dbReference>
<dbReference type="EMBL" id="QKKF02002773">
    <property type="protein sequence ID" value="RZF48160.1"/>
    <property type="molecule type" value="Genomic_DNA"/>
</dbReference>
<evidence type="ECO:0000256" key="3">
    <source>
        <dbReference type="ARBA" id="ARBA00022777"/>
    </source>
</evidence>
<name>A0A482XRN8_LAOST</name>
<reference evidence="4 5" key="1">
    <citation type="journal article" date="2017" name="Gigascience">
        <title>Genome sequence of the small brown planthopper, Laodelphax striatellus.</title>
        <authorList>
            <person name="Zhu J."/>
            <person name="Jiang F."/>
            <person name="Wang X."/>
            <person name="Yang P."/>
            <person name="Bao Y."/>
            <person name="Zhao W."/>
            <person name="Wang W."/>
            <person name="Lu H."/>
            <person name="Wang Q."/>
            <person name="Cui N."/>
            <person name="Li J."/>
            <person name="Chen X."/>
            <person name="Luo L."/>
            <person name="Yu J."/>
            <person name="Kang L."/>
            <person name="Cui F."/>
        </authorList>
    </citation>
    <scope>NUCLEOTIDE SEQUENCE [LARGE SCALE GENOMIC DNA]</scope>
    <source>
        <strain evidence="4">Lst14</strain>
    </source>
</reference>